<gene>
    <name evidence="1" type="ORF">ZIOFF_062768</name>
</gene>
<reference evidence="1 2" key="1">
    <citation type="submission" date="2020-08" db="EMBL/GenBank/DDBJ databases">
        <title>Plant Genome Project.</title>
        <authorList>
            <person name="Zhang R.-G."/>
        </authorList>
    </citation>
    <scope>NUCLEOTIDE SEQUENCE [LARGE SCALE GENOMIC DNA]</scope>
    <source>
        <tissue evidence="1">Rhizome</tissue>
    </source>
</reference>
<sequence>MARVCVETYLLKPKVDELWIGIGDKTRLQMVVFKKYLKYCVQCFHLGHFEGECYANGNRSKPHWKYSSVDVKNGEDLRVILNRRNVAGKEEETSPIAFDEGEGLSNYFQILSTLEEEGQCDLEGLNEPTVYEMCPGGDGSVEFRIVQPQLEPLCSQNLEVGKQVLDEMDAHLVTVLAPNTVDSQSNLLIVETWGDKGKSVVEISNPKCSFPNKVSSSCLTVQEESEGTKVSKLFMKEDVSNDEEALALHRSSSLPMVTSKVSNPTGPLLNAHSTNAPFDATKRVIEVNLKHKGLLPLSFFNVCSLEFSVVEKHIGWNLGAGKIKFWLLVPKISIFVWRFSKLQLPVDEVLQQGGIIEASSCWLELCHLVLKIKEVVHTFHVRCTHTHREANAVANYLANRAFDFARDGILYNNTIDRELFGICKLDRLGLPYIHISCLLWFYHLQGSEVARRNLDGMVPEAYVCIFPKMDEEEVAAICRNPEDFSASATVIPFDSPLPLLRGPVPAGLSDDPTASPFVLAFRDADSWRSAFRSTEAKMLVQCEVGARIGCSISASNKCKPPWWKVLFGIARMDYVDREQCEEREMATCLAAAKEACIQFAKEKCLQPFRDARIASDSVNGSPPLVFWHHKTVEKELSGKRKDSEPACFVKEVSHGSLKSNCEISVTNYRGSDLLDGVFGENSQATAAD</sequence>
<accession>A0A8J5K9G2</accession>
<name>A0A8J5K9G2_ZINOF</name>
<dbReference type="AlphaFoldDB" id="A0A8J5K9G2"/>
<dbReference type="PANTHER" id="PTHR36773">
    <property type="entry name" value="EXPRESSED PROTEIN"/>
    <property type="match status" value="1"/>
</dbReference>
<proteinExistence type="predicted"/>
<keyword evidence="2" id="KW-1185">Reference proteome</keyword>
<dbReference type="Proteomes" id="UP000734854">
    <property type="component" value="Unassembled WGS sequence"/>
</dbReference>
<dbReference type="PANTHER" id="PTHR36773:SF1">
    <property type="entry name" value="EXPRESSED PROTEIN"/>
    <property type="match status" value="1"/>
</dbReference>
<protein>
    <submittedName>
        <fullName evidence="1">Uncharacterized protein</fullName>
    </submittedName>
</protein>
<organism evidence="1 2">
    <name type="scientific">Zingiber officinale</name>
    <name type="common">Ginger</name>
    <name type="synonym">Amomum zingiber</name>
    <dbReference type="NCBI Taxonomy" id="94328"/>
    <lineage>
        <taxon>Eukaryota</taxon>
        <taxon>Viridiplantae</taxon>
        <taxon>Streptophyta</taxon>
        <taxon>Embryophyta</taxon>
        <taxon>Tracheophyta</taxon>
        <taxon>Spermatophyta</taxon>
        <taxon>Magnoliopsida</taxon>
        <taxon>Liliopsida</taxon>
        <taxon>Zingiberales</taxon>
        <taxon>Zingiberaceae</taxon>
        <taxon>Zingiber</taxon>
    </lineage>
</organism>
<dbReference type="EMBL" id="JACMSC010000017">
    <property type="protein sequence ID" value="KAG6479305.1"/>
    <property type="molecule type" value="Genomic_DNA"/>
</dbReference>
<evidence type="ECO:0000313" key="1">
    <source>
        <dbReference type="EMBL" id="KAG6479305.1"/>
    </source>
</evidence>
<evidence type="ECO:0000313" key="2">
    <source>
        <dbReference type="Proteomes" id="UP000734854"/>
    </source>
</evidence>
<comment type="caution">
    <text evidence="1">The sequence shown here is derived from an EMBL/GenBank/DDBJ whole genome shotgun (WGS) entry which is preliminary data.</text>
</comment>
<dbReference type="GO" id="GO:0009536">
    <property type="term" value="C:plastid"/>
    <property type="evidence" value="ECO:0007669"/>
    <property type="project" value="TreeGrafter"/>
</dbReference>